<evidence type="ECO:0000256" key="1">
    <source>
        <dbReference type="SAM" id="Phobius"/>
    </source>
</evidence>
<gene>
    <name evidence="2" type="ORF">GCM10023184_07880</name>
</gene>
<evidence type="ECO:0000313" key="2">
    <source>
        <dbReference type="EMBL" id="GAA4321840.1"/>
    </source>
</evidence>
<comment type="caution">
    <text evidence="2">The sequence shown here is derived from an EMBL/GenBank/DDBJ whole genome shotgun (WGS) entry which is preliminary data.</text>
</comment>
<keyword evidence="1" id="KW-0472">Membrane</keyword>
<accession>A0ABP8GCP9</accession>
<name>A0ABP8GCP9_9BACT</name>
<organism evidence="2 3">
    <name type="scientific">Flaviaesturariibacter amylovorans</name>
    <dbReference type="NCBI Taxonomy" id="1084520"/>
    <lineage>
        <taxon>Bacteria</taxon>
        <taxon>Pseudomonadati</taxon>
        <taxon>Bacteroidota</taxon>
        <taxon>Chitinophagia</taxon>
        <taxon>Chitinophagales</taxon>
        <taxon>Chitinophagaceae</taxon>
        <taxon>Flaviaestuariibacter</taxon>
    </lineage>
</organism>
<keyword evidence="3" id="KW-1185">Reference proteome</keyword>
<evidence type="ECO:0000313" key="3">
    <source>
        <dbReference type="Proteomes" id="UP001501725"/>
    </source>
</evidence>
<reference evidence="3" key="1">
    <citation type="journal article" date="2019" name="Int. J. Syst. Evol. Microbiol.">
        <title>The Global Catalogue of Microorganisms (GCM) 10K type strain sequencing project: providing services to taxonomists for standard genome sequencing and annotation.</title>
        <authorList>
            <consortium name="The Broad Institute Genomics Platform"/>
            <consortium name="The Broad Institute Genome Sequencing Center for Infectious Disease"/>
            <person name="Wu L."/>
            <person name="Ma J."/>
        </authorList>
    </citation>
    <scope>NUCLEOTIDE SEQUENCE [LARGE SCALE GENOMIC DNA]</scope>
    <source>
        <strain evidence="3">JCM 17919</strain>
    </source>
</reference>
<proteinExistence type="predicted"/>
<dbReference type="Proteomes" id="UP001501725">
    <property type="component" value="Unassembled WGS sequence"/>
</dbReference>
<dbReference type="EMBL" id="BAABGY010000002">
    <property type="protein sequence ID" value="GAA4321840.1"/>
    <property type="molecule type" value="Genomic_DNA"/>
</dbReference>
<keyword evidence="1" id="KW-0812">Transmembrane</keyword>
<sequence length="66" mass="7362">MLTSKCFAMSRQPKPVPAGGALSLLLCLLSASILEAGYVYHPRWYQLLYITVPLQVLALLGERRRS</sequence>
<feature type="transmembrane region" description="Helical" evidence="1">
    <location>
        <begin position="44"/>
        <end position="61"/>
    </location>
</feature>
<keyword evidence="1" id="KW-1133">Transmembrane helix</keyword>
<protein>
    <submittedName>
        <fullName evidence="2">Uncharacterized protein</fullName>
    </submittedName>
</protein>